<dbReference type="SMART" id="SM00226">
    <property type="entry name" value="LMWPc"/>
    <property type="match status" value="1"/>
</dbReference>
<dbReference type="InterPro" id="IPR023485">
    <property type="entry name" value="Ptyr_pPase"/>
</dbReference>
<dbReference type="InterPro" id="IPR036196">
    <property type="entry name" value="Ptyr_pPase_sf"/>
</dbReference>
<feature type="domain" description="Phosphotyrosine protein phosphatase I" evidence="5">
    <location>
        <begin position="42"/>
        <end position="175"/>
    </location>
</feature>
<protein>
    <recommendedName>
        <fullName evidence="2">protein-tyrosine-phosphatase</fullName>
        <ecNumber evidence="2">3.1.3.48</ecNumber>
    </recommendedName>
</protein>
<dbReference type="PRINTS" id="PR00719">
    <property type="entry name" value="LMWPTPASE"/>
</dbReference>
<name>A0ABT7HBB6_9GAMM</name>
<dbReference type="RefSeq" id="WP_285367861.1">
    <property type="nucleotide sequence ID" value="NZ_JASSQD010000001.1"/>
</dbReference>
<keyword evidence="4" id="KW-0904">Protein phosphatase</keyword>
<sequence length="178" mass="20363">MNRVVYERFGSRNGLVRFLGYWLLFQIGAYRRFPALIPAADQRVVFVCSGNICRSPLAEVYARSLGREAKSCGLDCTDGHPADPRAREFARRRGLTLDDHRTVNVRNFEFQDNDLIVLMEPTHIASFQNKIGKAYPLALAGSYCKRPAPYIHDPFNCSKEFFANCEHKIMEAVRRICD</sequence>
<dbReference type="Gene3D" id="3.40.50.2300">
    <property type="match status" value="1"/>
</dbReference>
<keyword evidence="7" id="KW-1185">Reference proteome</keyword>
<dbReference type="Pfam" id="PF01451">
    <property type="entry name" value="LMWPc"/>
    <property type="match status" value="1"/>
</dbReference>
<evidence type="ECO:0000256" key="2">
    <source>
        <dbReference type="ARBA" id="ARBA00013064"/>
    </source>
</evidence>
<dbReference type="EC" id="3.1.3.48" evidence="2"/>
<evidence type="ECO:0000313" key="7">
    <source>
        <dbReference type="Proteomes" id="UP001223547"/>
    </source>
</evidence>
<dbReference type="Proteomes" id="UP001223547">
    <property type="component" value="Unassembled WGS sequence"/>
</dbReference>
<comment type="similarity">
    <text evidence="1">Belongs to the low molecular weight phosphotyrosine protein phosphatase family.</text>
</comment>
<evidence type="ECO:0000259" key="5">
    <source>
        <dbReference type="SMART" id="SM00226"/>
    </source>
</evidence>
<dbReference type="EMBL" id="JASSQD010000001">
    <property type="protein sequence ID" value="MDK9557671.1"/>
    <property type="molecule type" value="Genomic_DNA"/>
</dbReference>
<dbReference type="PANTHER" id="PTHR11717">
    <property type="entry name" value="LOW MOLECULAR WEIGHT PROTEIN TYROSINE PHOSPHATASE"/>
    <property type="match status" value="1"/>
</dbReference>
<accession>A0ABT7HBB6</accession>
<comment type="caution">
    <text evidence="6">The sequence shown here is derived from an EMBL/GenBank/DDBJ whole genome shotgun (WGS) entry which is preliminary data.</text>
</comment>
<dbReference type="SUPFAM" id="SSF52788">
    <property type="entry name" value="Phosphotyrosine protein phosphatases I"/>
    <property type="match status" value="1"/>
</dbReference>
<dbReference type="InterPro" id="IPR050438">
    <property type="entry name" value="LMW_PTPase"/>
</dbReference>
<organism evidence="6 7">
    <name type="scientific">Marinobacter albus</name>
    <dbReference type="NCBI Taxonomy" id="3030833"/>
    <lineage>
        <taxon>Bacteria</taxon>
        <taxon>Pseudomonadati</taxon>
        <taxon>Pseudomonadota</taxon>
        <taxon>Gammaproteobacteria</taxon>
        <taxon>Pseudomonadales</taxon>
        <taxon>Marinobacteraceae</taxon>
        <taxon>Marinobacter</taxon>
    </lineage>
</organism>
<proteinExistence type="inferred from homology"/>
<dbReference type="InterPro" id="IPR017867">
    <property type="entry name" value="Tyr_phospatase_low_mol_wt"/>
</dbReference>
<gene>
    <name evidence="6" type="ORF">QQF73_08555</name>
</gene>
<dbReference type="PANTHER" id="PTHR11717:SF7">
    <property type="entry name" value="LOW MOLECULAR WEIGHT PHOSPHOTYROSINE PROTEIN PHOSPHATASE"/>
    <property type="match status" value="1"/>
</dbReference>
<evidence type="ECO:0000313" key="6">
    <source>
        <dbReference type="EMBL" id="MDK9557671.1"/>
    </source>
</evidence>
<evidence type="ECO:0000256" key="4">
    <source>
        <dbReference type="ARBA" id="ARBA00022912"/>
    </source>
</evidence>
<reference evidence="6 7" key="1">
    <citation type="submission" date="2023-05" db="EMBL/GenBank/DDBJ databases">
        <title>Marinobacter albus sp. nov., a marine bacterium isolated from sand in a coastal intertidal zone of huludao.</title>
        <authorList>
            <person name="Deng T."/>
        </authorList>
    </citation>
    <scope>NUCLEOTIDE SEQUENCE [LARGE SCALE GENOMIC DNA]</scope>
    <source>
        <strain evidence="6 7">M216</strain>
    </source>
</reference>
<evidence type="ECO:0000256" key="1">
    <source>
        <dbReference type="ARBA" id="ARBA00011063"/>
    </source>
</evidence>
<keyword evidence="3" id="KW-0378">Hydrolase</keyword>
<evidence type="ECO:0000256" key="3">
    <source>
        <dbReference type="ARBA" id="ARBA00022801"/>
    </source>
</evidence>